<accession>A0A1H8DVF7</accession>
<proteinExistence type="predicted"/>
<gene>
    <name evidence="2" type="ORF">SAMN05192533_10968</name>
</gene>
<sequence length="301" mass="34600">MLNKLQTHFPTSILINTPPQSSFNEFVWVKDNSEDPSWLGIPKEVITEDQLTLLGTLFEIVDTEESHRLSGIEKKWHDYLFHEGSIPPLSDRGVRIVQFHVKNTDTDIADWDKALKEFFTDASFIWLNEQKGLIIQDQSAELSYDENDFSSISTTLENDFFIKTYFYIGKTRMNQGNIREAFLLERKVFTEGMALLTKERIFTYEKVFPALTSISLASPLKGLLETDIVDLLRGDEELLETMKVFLENGSNATLAAKKLYIHRNTLQYRLDKFTEQSSINVKVFSNALTVYLACLIAELTD</sequence>
<dbReference type="RefSeq" id="WP_090746427.1">
    <property type="nucleotide sequence ID" value="NZ_FOBW01000009.1"/>
</dbReference>
<dbReference type="AlphaFoldDB" id="A0A1H8DVF7"/>
<dbReference type="InterPro" id="IPR025736">
    <property type="entry name" value="PucR_C-HTH_dom"/>
</dbReference>
<reference evidence="3" key="1">
    <citation type="submission" date="2016-10" db="EMBL/GenBank/DDBJ databases">
        <authorList>
            <person name="Varghese N."/>
            <person name="Submissions S."/>
        </authorList>
    </citation>
    <scope>NUCLEOTIDE SEQUENCE [LARGE SCALE GENOMIC DNA]</scope>
    <source>
        <strain evidence="3">B48,IBRC-M 10115,DSM 25386,CECT 8001</strain>
    </source>
</reference>
<dbReference type="PANTHER" id="PTHR33744">
    <property type="entry name" value="CARBOHYDRATE DIACID REGULATOR"/>
    <property type="match status" value="1"/>
</dbReference>
<dbReference type="EMBL" id="FOBW01000009">
    <property type="protein sequence ID" value="SEN11262.1"/>
    <property type="molecule type" value="Genomic_DNA"/>
</dbReference>
<feature type="domain" description="PucR C-terminal helix-turn-helix" evidence="1">
    <location>
        <begin position="238"/>
        <end position="296"/>
    </location>
</feature>
<dbReference type="STRING" id="930146.SAMN05192533_10968"/>
<evidence type="ECO:0000313" key="2">
    <source>
        <dbReference type="EMBL" id="SEN11262.1"/>
    </source>
</evidence>
<dbReference type="Gene3D" id="1.10.10.2840">
    <property type="entry name" value="PucR C-terminal helix-turn-helix domain"/>
    <property type="match status" value="1"/>
</dbReference>
<dbReference type="Proteomes" id="UP000198553">
    <property type="component" value="Unassembled WGS sequence"/>
</dbReference>
<organism evidence="2 3">
    <name type="scientific">Mesobacillus persicus</name>
    <dbReference type="NCBI Taxonomy" id="930146"/>
    <lineage>
        <taxon>Bacteria</taxon>
        <taxon>Bacillati</taxon>
        <taxon>Bacillota</taxon>
        <taxon>Bacilli</taxon>
        <taxon>Bacillales</taxon>
        <taxon>Bacillaceae</taxon>
        <taxon>Mesobacillus</taxon>
    </lineage>
</organism>
<name>A0A1H8DVF7_9BACI</name>
<keyword evidence="3" id="KW-1185">Reference proteome</keyword>
<dbReference type="OrthoDB" id="9792148at2"/>
<dbReference type="PANTHER" id="PTHR33744:SF15">
    <property type="entry name" value="CARBOHYDRATE DIACID REGULATOR"/>
    <property type="match status" value="1"/>
</dbReference>
<dbReference type="InterPro" id="IPR042070">
    <property type="entry name" value="PucR_C-HTH_sf"/>
</dbReference>
<evidence type="ECO:0000259" key="1">
    <source>
        <dbReference type="Pfam" id="PF13556"/>
    </source>
</evidence>
<evidence type="ECO:0000313" key="3">
    <source>
        <dbReference type="Proteomes" id="UP000198553"/>
    </source>
</evidence>
<protein>
    <submittedName>
        <fullName evidence="2">PucR C-terminal helix-turn-helix domain-containing protein</fullName>
    </submittedName>
</protein>
<dbReference type="Pfam" id="PF13556">
    <property type="entry name" value="HTH_30"/>
    <property type="match status" value="1"/>
</dbReference>
<dbReference type="SUPFAM" id="SSF46689">
    <property type="entry name" value="Homeodomain-like"/>
    <property type="match status" value="1"/>
</dbReference>
<dbReference type="InterPro" id="IPR009057">
    <property type="entry name" value="Homeodomain-like_sf"/>
</dbReference>
<dbReference type="InterPro" id="IPR051448">
    <property type="entry name" value="CdaR-like_regulators"/>
</dbReference>